<dbReference type="Proteomes" id="UP000286482">
    <property type="component" value="Unassembled WGS sequence"/>
</dbReference>
<accession>A0A420EFN1</accession>
<sequence length="141" mass="16428">MLIADQIILFVLCVLIVSLAIFCWRLHQRQLSILKKLSSFELIVKQVNKQQHNIDLQFREVHQANASQTQELSRQEQLLGALSDEQEKFRFAQQEQPESKLYSRAMKLIELGADIDELVRECELPRAEAELIFNLHKKTPS</sequence>
<dbReference type="OrthoDB" id="5600183at2"/>
<organism evidence="2 3">
    <name type="scientific">Alginatibacterium sediminis</name>
    <dbReference type="NCBI Taxonomy" id="2164068"/>
    <lineage>
        <taxon>Bacteria</taxon>
        <taxon>Pseudomonadati</taxon>
        <taxon>Pseudomonadota</taxon>
        <taxon>Gammaproteobacteria</taxon>
        <taxon>Alteromonadales</taxon>
        <taxon>Alteromonadaceae</taxon>
        <taxon>Alginatibacterium</taxon>
    </lineage>
</organism>
<keyword evidence="1" id="KW-0812">Transmembrane</keyword>
<evidence type="ECO:0000256" key="1">
    <source>
        <dbReference type="SAM" id="Phobius"/>
    </source>
</evidence>
<dbReference type="InterPro" id="IPR021244">
    <property type="entry name" value="DUF2802"/>
</dbReference>
<protein>
    <submittedName>
        <fullName evidence="2">DUF2802 domain-containing protein</fullName>
    </submittedName>
</protein>
<comment type="caution">
    <text evidence="2">The sequence shown here is derived from an EMBL/GenBank/DDBJ whole genome shotgun (WGS) entry which is preliminary data.</text>
</comment>
<evidence type="ECO:0000313" key="3">
    <source>
        <dbReference type="Proteomes" id="UP000286482"/>
    </source>
</evidence>
<evidence type="ECO:0000313" key="2">
    <source>
        <dbReference type="EMBL" id="RKF19505.1"/>
    </source>
</evidence>
<dbReference type="EMBL" id="RAQO01000004">
    <property type="protein sequence ID" value="RKF19505.1"/>
    <property type="molecule type" value="Genomic_DNA"/>
</dbReference>
<dbReference type="RefSeq" id="WP_120353511.1">
    <property type="nucleotide sequence ID" value="NZ_RAQO01000004.1"/>
</dbReference>
<dbReference type="Pfam" id="PF10975">
    <property type="entry name" value="DUF2802"/>
    <property type="match status" value="1"/>
</dbReference>
<name>A0A420EFN1_9ALTE</name>
<dbReference type="AlphaFoldDB" id="A0A420EFN1"/>
<proteinExistence type="predicted"/>
<keyword evidence="1" id="KW-0472">Membrane</keyword>
<keyword evidence="1" id="KW-1133">Transmembrane helix</keyword>
<reference evidence="2 3" key="1">
    <citation type="submission" date="2018-09" db="EMBL/GenBank/DDBJ databases">
        <authorList>
            <person name="Wang Z."/>
        </authorList>
    </citation>
    <scope>NUCLEOTIDE SEQUENCE [LARGE SCALE GENOMIC DNA]</scope>
    <source>
        <strain evidence="2 3">ALS 81</strain>
    </source>
</reference>
<gene>
    <name evidence="2" type="ORF">DBZ36_03290</name>
</gene>
<feature type="transmembrane region" description="Helical" evidence="1">
    <location>
        <begin position="6"/>
        <end position="26"/>
    </location>
</feature>
<keyword evidence="3" id="KW-1185">Reference proteome</keyword>